<dbReference type="InterPro" id="IPR029052">
    <property type="entry name" value="Metallo-depent_PP-like"/>
</dbReference>
<dbReference type="Gene3D" id="3.60.21.10">
    <property type="match status" value="1"/>
</dbReference>
<proteinExistence type="predicted"/>
<dbReference type="SUPFAM" id="SSF56300">
    <property type="entry name" value="Metallo-dependent phosphatases"/>
    <property type="match status" value="1"/>
</dbReference>
<dbReference type="GO" id="GO:0016787">
    <property type="term" value="F:hydrolase activity"/>
    <property type="evidence" value="ECO:0007669"/>
    <property type="project" value="UniProtKB-KW"/>
</dbReference>
<dbReference type="PANTHER" id="PTHR10340">
    <property type="entry name" value="SPHINGOMYELIN PHOSPHODIESTERASE"/>
    <property type="match status" value="1"/>
</dbReference>
<sequence length="486" mass="53794">MTRIHLLLLLLLAPLALPAQQHRHAPRTVPALMLSDIHFEPFYDPVKAVQLFSAPVTRWGAILDSAPTPTREKDFATLNEVCHSRGADTSEALWRSSLRAMHLRATSATFVTVSGDLLAHEFQCKFKRTFPLATDQDYVLFTANTIRYLVRGLQANFPARPLYVAMGNNDSGCGDYREDRNSAFLSEVAKIVTASLPPDDREENLRDFSIGGFYNAPLPREIPHTRIVVLDNLFSSYKYTNCANKPGEYASNQQIAYLRNQIAEAREHHQVLWVMAHIPPGIDLYGTLKKGYVCGKTPAVNFLGNEKLGAVLAANDDVVRLAIFAHTHTDELRLINEDSQAADGAEQGKSGTPRGPGVAVKMISSITPVNGNLPSFTIARVDPTTANLIDYTVYASSNMTGINASWTKEYTFSETYHQPSFTPATLKLMTDAFHNDPNASSPESNAYLRNIYVGDRALLLKPLWPEYTCALTHNSAQSFADCVCKK</sequence>
<accession>A0A1I6M2W2</accession>
<feature type="domain" description="Calcineurin-like phosphoesterase" evidence="4">
    <location>
        <begin position="33"/>
        <end position="329"/>
    </location>
</feature>
<dbReference type="InterPro" id="IPR004843">
    <property type="entry name" value="Calcineurin-like_PHP"/>
</dbReference>
<dbReference type="PANTHER" id="PTHR10340:SF57">
    <property type="entry name" value="METALLOPHOS DOMAIN-CONTAINING PROTEIN"/>
    <property type="match status" value="1"/>
</dbReference>
<dbReference type="Pfam" id="PF00149">
    <property type="entry name" value="Metallophos"/>
    <property type="match status" value="1"/>
</dbReference>
<evidence type="ECO:0000313" key="5">
    <source>
        <dbReference type="EMBL" id="SFS10055.1"/>
    </source>
</evidence>
<protein>
    <submittedName>
        <fullName evidence="5">Sphingomyelin phosphodiesterase acid-like 3</fullName>
    </submittedName>
</protein>
<evidence type="ECO:0000256" key="3">
    <source>
        <dbReference type="SAM" id="SignalP"/>
    </source>
</evidence>
<gene>
    <name evidence="5" type="ORF">SAMN05421771_1738</name>
</gene>
<evidence type="ECO:0000259" key="4">
    <source>
        <dbReference type="Pfam" id="PF00149"/>
    </source>
</evidence>
<feature type="signal peptide" evidence="3">
    <location>
        <begin position="1"/>
        <end position="19"/>
    </location>
</feature>
<evidence type="ECO:0000256" key="2">
    <source>
        <dbReference type="ARBA" id="ARBA00023180"/>
    </source>
</evidence>
<dbReference type="OrthoDB" id="106957at2"/>
<name>A0A1I6M2W2_9BACT</name>
<dbReference type="STRING" id="474950.SAMN05421771_1738"/>
<dbReference type="EMBL" id="FOZL01000001">
    <property type="protein sequence ID" value="SFS10055.1"/>
    <property type="molecule type" value="Genomic_DNA"/>
</dbReference>
<evidence type="ECO:0000256" key="1">
    <source>
        <dbReference type="ARBA" id="ARBA00022801"/>
    </source>
</evidence>
<organism evidence="5 6">
    <name type="scientific">Granulicella pectinivorans</name>
    <dbReference type="NCBI Taxonomy" id="474950"/>
    <lineage>
        <taxon>Bacteria</taxon>
        <taxon>Pseudomonadati</taxon>
        <taxon>Acidobacteriota</taxon>
        <taxon>Terriglobia</taxon>
        <taxon>Terriglobales</taxon>
        <taxon>Acidobacteriaceae</taxon>
        <taxon>Granulicella</taxon>
    </lineage>
</organism>
<feature type="chain" id="PRO_5011774133" evidence="3">
    <location>
        <begin position="20"/>
        <end position="486"/>
    </location>
</feature>
<dbReference type="Proteomes" id="UP000199024">
    <property type="component" value="Unassembled WGS sequence"/>
</dbReference>
<dbReference type="RefSeq" id="WP_141223852.1">
    <property type="nucleotide sequence ID" value="NZ_FOZL01000001.1"/>
</dbReference>
<dbReference type="AlphaFoldDB" id="A0A1I6M2W2"/>
<keyword evidence="6" id="KW-1185">Reference proteome</keyword>
<keyword evidence="3" id="KW-0732">Signal</keyword>
<keyword evidence="1" id="KW-0378">Hydrolase</keyword>
<reference evidence="5 6" key="1">
    <citation type="submission" date="2016-10" db="EMBL/GenBank/DDBJ databases">
        <authorList>
            <person name="de Groot N.N."/>
        </authorList>
    </citation>
    <scope>NUCLEOTIDE SEQUENCE [LARGE SCALE GENOMIC DNA]</scope>
    <source>
        <strain evidence="5 6">DSM 21001</strain>
    </source>
</reference>
<keyword evidence="2" id="KW-0325">Glycoprotein</keyword>
<evidence type="ECO:0000313" key="6">
    <source>
        <dbReference type="Proteomes" id="UP000199024"/>
    </source>
</evidence>